<proteinExistence type="predicted"/>
<protein>
    <submittedName>
        <fullName evidence="2">Predicted protein</fullName>
    </submittedName>
</protein>
<sequence>MNTYRSLPACMDDVAGTDSLASKVLHTHPLNLGLQASSLPQWRHLFQSQPHAFAEAALSPAKYAMFQILGSVVFRAVGIIDASATIRTWVKIGSTGGAVLTIVYLLLLLARGVEEPDDITEDTSSGRLRGYASLLCEEIFYSTVAAVIGSLSIGIQTQQDLWLYAAASASGPLLFLFLLFTVAFAVLGLLWAWRKVGDYRYRGY</sequence>
<keyword evidence="1" id="KW-0472">Membrane</keyword>
<keyword evidence="1" id="KW-1133">Transmembrane helix</keyword>
<name>B0D5R3_LACBS</name>
<keyword evidence="3" id="KW-1185">Reference proteome</keyword>
<evidence type="ECO:0000256" key="1">
    <source>
        <dbReference type="SAM" id="Phobius"/>
    </source>
</evidence>
<organism evidence="3">
    <name type="scientific">Laccaria bicolor (strain S238N-H82 / ATCC MYA-4686)</name>
    <name type="common">Bicoloured deceiver</name>
    <name type="synonym">Laccaria laccata var. bicolor</name>
    <dbReference type="NCBI Taxonomy" id="486041"/>
    <lineage>
        <taxon>Eukaryota</taxon>
        <taxon>Fungi</taxon>
        <taxon>Dikarya</taxon>
        <taxon>Basidiomycota</taxon>
        <taxon>Agaricomycotina</taxon>
        <taxon>Agaricomycetes</taxon>
        <taxon>Agaricomycetidae</taxon>
        <taxon>Agaricales</taxon>
        <taxon>Agaricineae</taxon>
        <taxon>Hydnangiaceae</taxon>
        <taxon>Laccaria</taxon>
    </lineage>
</organism>
<dbReference type="RefSeq" id="XP_001879203.1">
    <property type="nucleotide sequence ID" value="XM_001879168.1"/>
</dbReference>
<dbReference type="KEGG" id="lbc:LACBIDRAFT_325643"/>
<dbReference type="Proteomes" id="UP000001194">
    <property type="component" value="Unassembled WGS sequence"/>
</dbReference>
<gene>
    <name evidence="2" type="ORF">LACBIDRAFT_325643</name>
</gene>
<reference evidence="2 3" key="1">
    <citation type="journal article" date="2008" name="Nature">
        <title>The genome of Laccaria bicolor provides insights into mycorrhizal symbiosis.</title>
        <authorList>
            <person name="Martin F."/>
            <person name="Aerts A."/>
            <person name="Ahren D."/>
            <person name="Brun A."/>
            <person name="Danchin E.G.J."/>
            <person name="Duchaussoy F."/>
            <person name="Gibon J."/>
            <person name="Kohler A."/>
            <person name="Lindquist E."/>
            <person name="Pereda V."/>
            <person name="Salamov A."/>
            <person name="Shapiro H.J."/>
            <person name="Wuyts J."/>
            <person name="Blaudez D."/>
            <person name="Buee M."/>
            <person name="Brokstein P."/>
            <person name="Canbaeck B."/>
            <person name="Cohen D."/>
            <person name="Courty P.E."/>
            <person name="Coutinho P.M."/>
            <person name="Delaruelle C."/>
            <person name="Detter J.C."/>
            <person name="Deveau A."/>
            <person name="DiFazio S."/>
            <person name="Duplessis S."/>
            <person name="Fraissinet-Tachet L."/>
            <person name="Lucic E."/>
            <person name="Frey-Klett P."/>
            <person name="Fourrey C."/>
            <person name="Feussner I."/>
            <person name="Gay G."/>
            <person name="Grimwood J."/>
            <person name="Hoegger P.J."/>
            <person name="Jain P."/>
            <person name="Kilaru S."/>
            <person name="Labbe J."/>
            <person name="Lin Y.C."/>
            <person name="Legue V."/>
            <person name="Le Tacon F."/>
            <person name="Marmeisse R."/>
            <person name="Melayah D."/>
            <person name="Montanini B."/>
            <person name="Muratet M."/>
            <person name="Nehls U."/>
            <person name="Niculita-Hirzel H."/>
            <person name="Oudot-Le Secq M.P."/>
            <person name="Peter M."/>
            <person name="Quesneville H."/>
            <person name="Rajashekar B."/>
            <person name="Reich M."/>
            <person name="Rouhier N."/>
            <person name="Schmutz J."/>
            <person name="Yin T."/>
            <person name="Chalot M."/>
            <person name="Henrissat B."/>
            <person name="Kuees U."/>
            <person name="Lucas S."/>
            <person name="Van de Peer Y."/>
            <person name="Podila G.K."/>
            <person name="Polle A."/>
            <person name="Pukkila P.J."/>
            <person name="Richardson P.M."/>
            <person name="Rouze P."/>
            <person name="Sanders I.R."/>
            <person name="Stajich J.E."/>
            <person name="Tunlid A."/>
            <person name="Tuskan G."/>
            <person name="Grigoriev I.V."/>
        </authorList>
    </citation>
    <scope>NUCLEOTIDE SEQUENCE [LARGE SCALE GENOMIC DNA]</scope>
    <source>
        <strain evidence="3">S238N-H82 / ATCC MYA-4686</strain>
    </source>
</reference>
<keyword evidence="1" id="KW-0812">Transmembrane</keyword>
<evidence type="ECO:0000313" key="2">
    <source>
        <dbReference type="EMBL" id="EDR09818.1"/>
    </source>
</evidence>
<dbReference type="HOGENOM" id="CLU_1408978_0_0_1"/>
<dbReference type="InParanoid" id="B0D5R3"/>
<dbReference type="OrthoDB" id="2943398at2759"/>
<dbReference type="EMBL" id="DS547098">
    <property type="protein sequence ID" value="EDR09818.1"/>
    <property type="molecule type" value="Genomic_DNA"/>
</dbReference>
<dbReference type="GeneID" id="6075164"/>
<dbReference type="AlphaFoldDB" id="B0D5R3"/>
<feature type="transmembrane region" description="Helical" evidence="1">
    <location>
        <begin position="92"/>
        <end position="110"/>
    </location>
</feature>
<accession>B0D5R3</accession>
<evidence type="ECO:0000313" key="3">
    <source>
        <dbReference type="Proteomes" id="UP000001194"/>
    </source>
</evidence>
<feature type="transmembrane region" description="Helical" evidence="1">
    <location>
        <begin position="173"/>
        <end position="193"/>
    </location>
</feature>